<dbReference type="GO" id="GO:0008422">
    <property type="term" value="F:beta-glucosidase activity"/>
    <property type="evidence" value="ECO:0007669"/>
    <property type="project" value="TreeGrafter"/>
</dbReference>
<feature type="chain" id="PRO_5038645562" evidence="8">
    <location>
        <begin position="31"/>
        <end position="404"/>
    </location>
</feature>
<dbReference type="Gene3D" id="3.20.20.80">
    <property type="entry name" value="Glycosidases"/>
    <property type="match status" value="1"/>
</dbReference>
<dbReference type="InterPro" id="IPR050386">
    <property type="entry name" value="Glycosyl_hydrolase_5"/>
</dbReference>
<evidence type="ECO:0000256" key="7">
    <source>
        <dbReference type="RuleBase" id="RU361153"/>
    </source>
</evidence>
<dbReference type="GO" id="GO:0030245">
    <property type="term" value="P:cellulose catabolic process"/>
    <property type="evidence" value="ECO:0007669"/>
    <property type="project" value="UniProtKB-KW"/>
</dbReference>
<evidence type="ECO:0000256" key="8">
    <source>
        <dbReference type="SAM" id="SignalP"/>
    </source>
</evidence>
<dbReference type="Pfam" id="PF00150">
    <property type="entry name" value="Cellulase"/>
    <property type="match status" value="1"/>
</dbReference>
<evidence type="ECO:0000256" key="2">
    <source>
        <dbReference type="ARBA" id="ARBA00022801"/>
    </source>
</evidence>
<keyword evidence="4" id="KW-0119">Carbohydrate metabolism</keyword>
<keyword evidence="6" id="KW-0624">Polysaccharide degradation</keyword>
<dbReference type="Proteomes" id="UP000824136">
    <property type="component" value="Unassembled WGS sequence"/>
</dbReference>
<reference evidence="10" key="1">
    <citation type="submission" date="2020-10" db="EMBL/GenBank/DDBJ databases">
        <authorList>
            <person name="Gilroy R."/>
        </authorList>
    </citation>
    <scope>NUCLEOTIDE SEQUENCE</scope>
    <source>
        <strain evidence="10">CHK33-4379</strain>
    </source>
</reference>
<dbReference type="EMBL" id="DVLL01000019">
    <property type="protein sequence ID" value="HIT59057.1"/>
    <property type="molecule type" value="Genomic_DNA"/>
</dbReference>
<reference evidence="10" key="2">
    <citation type="journal article" date="2021" name="PeerJ">
        <title>Extensive microbial diversity within the chicken gut microbiome revealed by metagenomics and culture.</title>
        <authorList>
            <person name="Gilroy R."/>
            <person name="Ravi A."/>
            <person name="Getino M."/>
            <person name="Pursley I."/>
            <person name="Horton D.L."/>
            <person name="Alikhan N.F."/>
            <person name="Baker D."/>
            <person name="Gharbi K."/>
            <person name="Hall N."/>
            <person name="Watson M."/>
            <person name="Adriaenssens E.M."/>
            <person name="Foster-Nyarko E."/>
            <person name="Jarju S."/>
            <person name="Secka A."/>
            <person name="Antonio M."/>
            <person name="Oren A."/>
            <person name="Chaudhuri R.R."/>
            <person name="La Ragione R."/>
            <person name="Hildebrand F."/>
            <person name="Pallen M.J."/>
        </authorList>
    </citation>
    <scope>NUCLEOTIDE SEQUENCE</scope>
    <source>
        <strain evidence="10">CHK33-4379</strain>
    </source>
</reference>
<proteinExistence type="inferred from homology"/>
<gene>
    <name evidence="10" type="ORF">IAC39_05055</name>
</gene>
<evidence type="ECO:0000256" key="4">
    <source>
        <dbReference type="ARBA" id="ARBA00023277"/>
    </source>
</evidence>
<evidence type="ECO:0000256" key="6">
    <source>
        <dbReference type="ARBA" id="ARBA00023326"/>
    </source>
</evidence>
<keyword evidence="5 7" id="KW-0326">Glycosidase</keyword>
<protein>
    <submittedName>
        <fullName evidence="10">Glycoside hydrolase family 5 protein</fullName>
    </submittedName>
</protein>
<organism evidence="10 11">
    <name type="scientific">Candidatus Faeciplasma pullistercoris</name>
    <dbReference type="NCBI Taxonomy" id="2840800"/>
    <lineage>
        <taxon>Bacteria</taxon>
        <taxon>Bacillati</taxon>
        <taxon>Bacillota</taxon>
        <taxon>Clostridia</taxon>
        <taxon>Eubacteriales</taxon>
        <taxon>Oscillospiraceae</taxon>
        <taxon>Oscillospiraceae incertae sedis</taxon>
        <taxon>Candidatus Faeciplasma</taxon>
    </lineage>
</organism>
<dbReference type="PANTHER" id="PTHR31297">
    <property type="entry name" value="GLUCAN ENDO-1,6-BETA-GLUCOSIDASE B"/>
    <property type="match status" value="1"/>
</dbReference>
<dbReference type="GO" id="GO:0009986">
    <property type="term" value="C:cell surface"/>
    <property type="evidence" value="ECO:0007669"/>
    <property type="project" value="TreeGrafter"/>
</dbReference>
<dbReference type="InterPro" id="IPR001547">
    <property type="entry name" value="Glyco_hydro_5"/>
</dbReference>
<keyword evidence="3" id="KW-0136">Cellulose degradation</keyword>
<evidence type="ECO:0000256" key="1">
    <source>
        <dbReference type="ARBA" id="ARBA00005641"/>
    </source>
</evidence>
<feature type="signal peptide" evidence="8">
    <location>
        <begin position="1"/>
        <end position="30"/>
    </location>
</feature>
<evidence type="ECO:0000256" key="3">
    <source>
        <dbReference type="ARBA" id="ARBA00023001"/>
    </source>
</evidence>
<dbReference type="SUPFAM" id="SSF51445">
    <property type="entry name" value="(Trans)glycosidases"/>
    <property type="match status" value="1"/>
</dbReference>
<keyword evidence="8" id="KW-0732">Signal</keyword>
<dbReference type="GO" id="GO:0005576">
    <property type="term" value="C:extracellular region"/>
    <property type="evidence" value="ECO:0007669"/>
    <property type="project" value="TreeGrafter"/>
</dbReference>
<evidence type="ECO:0000256" key="5">
    <source>
        <dbReference type="ARBA" id="ARBA00023295"/>
    </source>
</evidence>
<feature type="domain" description="Glycoside hydrolase family 5" evidence="9">
    <location>
        <begin position="92"/>
        <end position="375"/>
    </location>
</feature>
<name>A0A9D1GTZ0_9FIRM</name>
<dbReference type="InterPro" id="IPR017853">
    <property type="entry name" value="GH"/>
</dbReference>
<dbReference type="AlphaFoldDB" id="A0A9D1GTZ0"/>
<evidence type="ECO:0000313" key="10">
    <source>
        <dbReference type="EMBL" id="HIT59057.1"/>
    </source>
</evidence>
<sequence>MKLSEICSLLLSLTLSTAMICSCSGSPSTANETGDSQDDDTSDNEQVADMSAMEIAKDMGIGINLGNTFDAYYGDETRIYSGAQIIGDNSPTNYETCWGSPETTKDIIDGFKEAGFNTVRVPVYWGNMMEEDGSYTINPDYISRVSEVVDWILEDEMYCVINIHHYDGVLITNHPQDEVVSAIETLWTQIAEYFKDYPDKLIFEGFNEQLGSTQKDSDTVYTEDMLYEYVNEMNQTFVDAVRNTGGNNSDRMLIISGYNTNIDKTTYFKFKLPEDSADDKLMVSVHYVDNMMYWTNQLGTEAWYNYSVSQCELLKNAFSDKGIPVFIGECTSVKSYNDPGRIPDGAEYSDPLEIFKTELEIITDYGFVPVIWDTANDWYNRSELRFNNAEDGEAVLEIAEKISK</sequence>
<accession>A0A9D1GTZ0</accession>
<keyword evidence="2 7" id="KW-0378">Hydrolase</keyword>
<dbReference type="PANTHER" id="PTHR31297:SF41">
    <property type="entry name" value="ENDOGLUCANASE, PUTATIVE (AFU_ORTHOLOGUE AFUA_5G01830)-RELATED"/>
    <property type="match status" value="1"/>
</dbReference>
<dbReference type="PROSITE" id="PS51257">
    <property type="entry name" value="PROKAR_LIPOPROTEIN"/>
    <property type="match status" value="1"/>
</dbReference>
<evidence type="ECO:0000313" key="11">
    <source>
        <dbReference type="Proteomes" id="UP000824136"/>
    </source>
</evidence>
<comment type="caution">
    <text evidence="10">The sequence shown here is derived from an EMBL/GenBank/DDBJ whole genome shotgun (WGS) entry which is preliminary data.</text>
</comment>
<evidence type="ECO:0000259" key="9">
    <source>
        <dbReference type="Pfam" id="PF00150"/>
    </source>
</evidence>
<comment type="similarity">
    <text evidence="1 7">Belongs to the glycosyl hydrolase 5 (cellulase A) family.</text>
</comment>